<sequence length="264" mass="29001">MKHVPAGVSKQFCAYDPSYIVAEYEAASIRKDATAATKHHEQGLSAQKSFLDALHRVLQACGNPFLEDSSDLMVLDTKDIADPANATMKSELLHILESGIAKPDVEPKADTIIIDGSAFINANPPRGSKTFRYYAAEDILPKIQAYCSKYKRVDIVFDVYKKSSLKSETRAQRGKAIRRRVRVFTGTCLEIMSGSFKRRVVLEIIVLPLLTMVTCKETRAVIIALHKKGFRGQDIAAGFRASKKVQQAPGPSPKVDLAAGSGHH</sequence>
<evidence type="ECO:0000313" key="2">
    <source>
        <dbReference type="EMBL" id="CAB1447958.1"/>
    </source>
</evidence>
<name>A0A9N7VBT0_PLEPL</name>
<dbReference type="Proteomes" id="UP001153269">
    <property type="component" value="Unassembled WGS sequence"/>
</dbReference>
<dbReference type="AlphaFoldDB" id="A0A9N7VBT0"/>
<organism evidence="2 3">
    <name type="scientific">Pleuronectes platessa</name>
    <name type="common">European plaice</name>
    <dbReference type="NCBI Taxonomy" id="8262"/>
    <lineage>
        <taxon>Eukaryota</taxon>
        <taxon>Metazoa</taxon>
        <taxon>Chordata</taxon>
        <taxon>Craniata</taxon>
        <taxon>Vertebrata</taxon>
        <taxon>Euteleostomi</taxon>
        <taxon>Actinopterygii</taxon>
        <taxon>Neopterygii</taxon>
        <taxon>Teleostei</taxon>
        <taxon>Neoteleostei</taxon>
        <taxon>Acanthomorphata</taxon>
        <taxon>Carangaria</taxon>
        <taxon>Pleuronectiformes</taxon>
        <taxon>Pleuronectoidei</taxon>
        <taxon>Pleuronectidae</taxon>
        <taxon>Pleuronectes</taxon>
    </lineage>
</organism>
<protein>
    <submittedName>
        <fullName evidence="2">Uncharacterized protein</fullName>
    </submittedName>
</protein>
<keyword evidence="3" id="KW-1185">Reference proteome</keyword>
<evidence type="ECO:0000313" key="3">
    <source>
        <dbReference type="Proteomes" id="UP001153269"/>
    </source>
</evidence>
<reference evidence="2" key="1">
    <citation type="submission" date="2020-03" db="EMBL/GenBank/DDBJ databases">
        <authorList>
            <person name="Weist P."/>
        </authorList>
    </citation>
    <scope>NUCLEOTIDE SEQUENCE</scope>
</reference>
<evidence type="ECO:0000256" key="1">
    <source>
        <dbReference type="SAM" id="MobiDB-lite"/>
    </source>
</evidence>
<feature type="region of interest" description="Disordered" evidence="1">
    <location>
        <begin position="243"/>
        <end position="264"/>
    </location>
</feature>
<gene>
    <name evidence="2" type="ORF">PLEPLA_LOCUS35623</name>
</gene>
<comment type="caution">
    <text evidence="2">The sequence shown here is derived from an EMBL/GenBank/DDBJ whole genome shotgun (WGS) entry which is preliminary data.</text>
</comment>
<accession>A0A9N7VBT0</accession>
<dbReference type="EMBL" id="CADEAL010003960">
    <property type="protein sequence ID" value="CAB1447958.1"/>
    <property type="molecule type" value="Genomic_DNA"/>
</dbReference>
<proteinExistence type="predicted"/>